<sequence>MAAGLLQSLENDIIMQRNNGKAPIAAAHPTRIRASMGSGSQYHPKDIYSIYWTNPVCPSLEYPRRIADKNNQFTWMASIIDEGQPQ</sequence>
<keyword evidence="2" id="KW-1185">Reference proteome</keyword>
<organism evidence="1 2">
    <name type="scientific">Datura stramonium</name>
    <name type="common">Jimsonweed</name>
    <name type="synonym">Common thornapple</name>
    <dbReference type="NCBI Taxonomy" id="4076"/>
    <lineage>
        <taxon>Eukaryota</taxon>
        <taxon>Viridiplantae</taxon>
        <taxon>Streptophyta</taxon>
        <taxon>Embryophyta</taxon>
        <taxon>Tracheophyta</taxon>
        <taxon>Spermatophyta</taxon>
        <taxon>Magnoliopsida</taxon>
        <taxon>eudicotyledons</taxon>
        <taxon>Gunneridae</taxon>
        <taxon>Pentapetalae</taxon>
        <taxon>asterids</taxon>
        <taxon>lamiids</taxon>
        <taxon>Solanales</taxon>
        <taxon>Solanaceae</taxon>
        <taxon>Solanoideae</taxon>
        <taxon>Datureae</taxon>
        <taxon>Datura</taxon>
    </lineage>
</organism>
<evidence type="ECO:0000313" key="2">
    <source>
        <dbReference type="Proteomes" id="UP000823775"/>
    </source>
</evidence>
<name>A0ABS8VGN6_DATST</name>
<comment type="caution">
    <text evidence="1">The sequence shown here is derived from an EMBL/GenBank/DDBJ whole genome shotgun (WGS) entry which is preliminary data.</text>
</comment>
<proteinExistence type="predicted"/>
<protein>
    <submittedName>
        <fullName evidence="1">Uncharacterized protein</fullName>
    </submittedName>
</protein>
<evidence type="ECO:0000313" key="1">
    <source>
        <dbReference type="EMBL" id="MCD9645442.1"/>
    </source>
</evidence>
<dbReference type="EMBL" id="JACEIK010004434">
    <property type="protein sequence ID" value="MCD9645442.1"/>
    <property type="molecule type" value="Genomic_DNA"/>
</dbReference>
<reference evidence="1 2" key="1">
    <citation type="journal article" date="2021" name="BMC Genomics">
        <title>Datura genome reveals duplications of psychoactive alkaloid biosynthetic genes and high mutation rate following tissue culture.</title>
        <authorList>
            <person name="Rajewski A."/>
            <person name="Carter-House D."/>
            <person name="Stajich J."/>
            <person name="Litt A."/>
        </authorList>
    </citation>
    <scope>NUCLEOTIDE SEQUENCE [LARGE SCALE GENOMIC DNA]</scope>
    <source>
        <strain evidence="1">AR-01</strain>
    </source>
</reference>
<gene>
    <name evidence="1" type="ORF">HAX54_034351</name>
</gene>
<accession>A0ABS8VGN6</accession>
<dbReference type="Proteomes" id="UP000823775">
    <property type="component" value="Unassembled WGS sequence"/>
</dbReference>